<keyword evidence="5 7" id="KW-1133">Transmembrane helix</keyword>
<keyword evidence="3" id="KW-1003">Cell membrane</keyword>
<feature type="transmembrane region" description="Helical" evidence="7">
    <location>
        <begin position="125"/>
        <end position="146"/>
    </location>
</feature>
<dbReference type="AlphaFoldDB" id="A0AAJ1BB09"/>
<feature type="transmembrane region" description="Helical" evidence="7">
    <location>
        <begin position="259"/>
        <end position="280"/>
    </location>
</feature>
<evidence type="ECO:0000256" key="2">
    <source>
        <dbReference type="ARBA" id="ARBA00022448"/>
    </source>
</evidence>
<dbReference type="PANTHER" id="PTHR43744:SF13">
    <property type="entry name" value="SN-GLYCEROL-3-PHOSPHATE TRANSPORT INTEGRAL MEMBRANE PROTEIN ABC TRANSPORTER UGPE-RELATED"/>
    <property type="match status" value="1"/>
</dbReference>
<evidence type="ECO:0000256" key="4">
    <source>
        <dbReference type="ARBA" id="ARBA00022692"/>
    </source>
</evidence>
<keyword evidence="4 7" id="KW-0812">Transmembrane</keyword>
<dbReference type="CDD" id="cd06261">
    <property type="entry name" value="TM_PBP2"/>
    <property type="match status" value="1"/>
</dbReference>
<proteinExistence type="inferred from homology"/>
<reference evidence="9" key="1">
    <citation type="submission" date="2022-01" db="EMBL/GenBank/DDBJ databases">
        <title>Collection of gut derived symbiotic bacterial strains cultured from healthy donors.</title>
        <authorList>
            <person name="Lin H."/>
            <person name="Kohout C."/>
            <person name="Waligurski E."/>
            <person name="Pamer E.G."/>
        </authorList>
    </citation>
    <scope>NUCLEOTIDE SEQUENCE</scope>
    <source>
        <strain evidence="9">DFI.7.46</strain>
    </source>
</reference>
<organism evidence="9 10">
    <name type="scientific">Varibaculum cambriense</name>
    <dbReference type="NCBI Taxonomy" id="184870"/>
    <lineage>
        <taxon>Bacteria</taxon>
        <taxon>Bacillati</taxon>
        <taxon>Actinomycetota</taxon>
        <taxon>Actinomycetes</taxon>
        <taxon>Actinomycetales</taxon>
        <taxon>Actinomycetaceae</taxon>
        <taxon>Varibaculum</taxon>
    </lineage>
</organism>
<evidence type="ECO:0000259" key="8">
    <source>
        <dbReference type="PROSITE" id="PS50928"/>
    </source>
</evidence>
<feature type="transmembrane region" description="Helical" evidence="7">
    <location>
        <begin position="200"/>
        <end position="222"/>
    </location>
</feature>
<dbReference type="GO" id="GO:0055085">
    <property type="term" value="P:transmembrane transport"/>
    <property type="evidence" value="ECO:0007669"/>
    <property type="project" value="InterPro"/>
</dbReference>
<evidence type="ECO:0000313" key="10">
    <source>
        <dbReference type="Proteomes" id="UP001200537"/>
    </source>
</evidence>
<dbReference type="Proteomes" id="UP001200537">
    <property type="component" value="Unassembled WGS sequence"/>
</dbReference>
<gene>
    <name evidence="9" type="ORF">L0M99_03745</name>
</gene>
<evidence type="ECO:0000256" key="3">
    <source>
        <dbReference type="ARBA" id="ARBA00022475"/>
    </source>
</evidence>
<dbReference type="PANTHER" id="PTHR43744">
    <property type="entry name" value="ABC TRANSPORTER PERMEASE PROTEIN MG189-RELATED-RELATED"/>
    <property type="match status" value="1"/>
</dbReference>
<feature type="transmembrane region" description="Helical" evidence="7">
    <location>
        <begin position="94"/>
        <end position="118"/>
    </location>
</feature>
<dbReference type="InterPro" id="IPR000515">
    <property type="entry name" value="MetI-like"/>
</dbReference>
<dbReference type="GO" id="GO:0005886">
    <property type="term" value="C:plasma membrane"/>
    <property type="evidence" value="ECO:0007669"/>
    <property type="project" value="UniProtKB-SubCell"/>
</dbReference>
<evidence type="ECO:0000256" key="6">
    <source>
        <dbReference type="ARBA" id="ARBA00023136"/>
    </source>
</evidence>
<evidence type="ECO:0000256" key="7">
    <source>
        <dbReference type="RuleBase" id="RU363032"/>
    </source>
</evidence>
<dbReference type="PROSITE" id="PS50928">
    <property type="entry name" value="ABC_TM1"/>
    <property type="match status" value="1"/>
</dbReference>
<feature type="transmembrane region" description="Helical" evidence="7">
    <location>
        <begin position="29"/>
        <end position="50"/>
    </location>
</feature>
<dbReference type="SUPFAM" id="SSF161098">
    <property type="entry name" value="MetI-like"/>
    <property type="match status" value="1"/>
</dbReference>
<keyword evidence="2 7" id="KW-0813">Transport</keyword>
<protein>
    <submittedName>
        <fullName evidence="9">Carbohydrate ABC transporter permease</fullName>
    </submittedName>
</protein>
<comment type="subcellular location">
    <subcellularLocation>
        <location evidence="1 7">Cell membrane</location>
        <topology evidence="1 7">Multi-pass membrane protein</topology>
    </subcellularLocation>
</comment>
<sequence>MSKKLAFRKQKAEEYVREDTVTTSVAFKIIGYIAMIIAFLGIMIPIYWIVLTSFKTQGDIYTHPATYIANPFTTENYRAVSSEIPLLTYLRNSLIITIVLSAVKILLGVLSAYALALLRFPGRNLVFILIIASLLVPNQITVISNYSLIAGMNMRNTFAGIILPLAGTAFGTFLMRNHFLSLPTEVIEAARMDGAGPLKLLWRVVLPMSWPTLSAFALITIVNDWNEYLWPFLMSEDERTAPIQIGLTFLQNNEGLTNWGPVMAGTVLAVIPLLIVFFVLQKNMIKGLTTGAVKG</sequence>
<keyword evidence="6 7" id="KW-0472">Membrane</keyword>
<dbReference type="InterPro" id="IPR035906">
    <property type="entry name" value="MetI-like_sf"/>
</dbReference>
<dbReference type="EMBL" id="JAKNHJ010000005">
    <property type="protein sequence ID" value="MCG4617610.1"/>
    <property type="molecule type" value="Genomic_DNA"/>
</dbReference>
<feature type="domain" description="ABC transmembrane type-1" evidence="8">
    <location>
        <begin position="90"/>
        <end position="280"/>
    </location>
</feature>
<evidence type="ECO:0000313" key="9">
    <source>
        <dbReference type="EMBL" id="MCG4617610.1"/>
    </source>
</evidence>
<comment type="similarity">
    <text evidence="7">Belongs to the binding-protein-dependent transport system permease family.</text>
</comment>
<name>A0AAJ1BB09_9ACTO</name>
<dbReference type="Gene3D" id="1.10.3720.10">
    <property type="entry name" value="MetI-like"/>
    <property type="match status" value="1"/>
</dbReference>
<accession>A0AAJ1BB09</accession>
<feature type="transmembrane region" description="Helical" evidence="7">
    <location>
        <begin position="158"/>
        <end position="179"/>
    </location>
</feature>
<evidence type="ECO:0000256" key="5">
    <source>
        <dbReference type="ARBA" id="ARBA00022989"/>
    </source>
</evidence>
<comment type="caution">
    <text evidence="9">The sequence shown here is derived from an EMBL/GenBank/DDBJ whole genome shotgun (WGS) entry which is preliminary data.</text>
</comment>
<dbReference type="Pfam" id="PF00528">
    <property type="entry name" value="BPD_transp_1"/>
    <property type="match status" value="1"/>
</dbReference>
<evidence type="ECO:0000256" key="1">
    <source>
        <dbReference type="ARBA" id="ARBA00004651"/>
    </source>
</evidence>
<dbReference type="RefSeq" id="WP_024058374.1">
    <property type="nucleotide sequence ID" value="NZ_JAKNHJ010000005.1"/>
</dbReference>